<evidence type="ECO:0000256" key="3">
    <source>
        <dbReference type="SAM" id="MobiDB-lite"/>
    </source>
</evidence>
<dbReference type="GO" id="GO:0046348">
    <property type="term" value="P:amino sugar catabolic process"/>
    <property type="evidence" value="ECO:0007669"/>
    <property type="project" value="InterPro"/>
</dbReference>
<dbReference type="FunFam" id="3.40.50.10490:FF:000014">
    <property type="entry name" value="N-acetylmuramic acid 6-phosphate etherase"/>
    <property type="match status" value="1"/>
</dbReference>
<dbReference type="Pfam" id="PF22645">
    <property type="entry name" value="GKRP_SIS_N"/>
    <property type="match status" value="1"/>
</dbReference>
<dbReference type="GO" id="GO:0009254">
    <property type="term" value="P:peptidoglycan turnover"/>
    <property type="evidence" value="ECO:0007669"/>
    <property type="project" value="TreeGrafter"/>
</dbReference>
<dbReference type="InterPro" id="IPR005486">
    <property type="entry name" value="Glucokinase_regulatory_CS"/>
</dbReference>
<dbReference type="PANTHER" id="PTHR10088">
    <property type="entry name" value="GLUCOKINASE REGULATORY PROTEIN"/>
    <property type="match status" value="1"/>
</dbReference>
<reference evidence="5" key="1">
    <citation type="submission" date="2018-05" db="EMBL/GenBank/DDBJ databases">
        <authorList>
            <person name="Lanie J.A."/>
            <person name="Ng W.-L."/>
            <person name="Kazmierczak K.M."/>
            <person name="Andrzejewski T.M."/>
            <person name="Davidsen T.M."/>
            <person name="Wayne K.J."/>
            <person name="Tettelin H."/>
            <person name="Glass J.I."/>
            <person name="Rusch D."/>
            <person name="Podicherti R."/>
            <person name="Tsui H.-C.T."/>
            <person name="Winkler M.E."/>
        </authorList>
    </citation>
    <scope>NUCLEOTIDE SEQUENCE</scope>
</reference>
<protein>
    <recommendedName>
        <fullName evidence="4">SIS domain-containing protein</fullName>
    </recommendedName>
</protein>
<dbReference type="NCBIfam" id="NF009222">
    <property type="entry name" value="PRK12570.1"/>
    <property type="match status" value="1"/>
</dbReference>
<dbReference type="InterPro" id="IPR046348">
    <property type="entry name" value="SIS_dom_sf"/>
</dbReference>
<proteinExistence type="inferred from homology"/>
<feature type="domain" description="SIS" evidence="4">
    <location>
        <begin position="56"/>
        <end position="219"/>
    </location>
</feature>
<accession>A0A381S3G5</accession>
<dbReference type="NCBIfam" id="NF003915">
    <property type="entry name" value="PRK05441.1"/>
    <property type="match status" value="1"/>
</dbReference>
<organism evidence="5">
    <name type="scientific">marine metagenome</name>
    <dbReference type="NCBI Taxonomy" id="408172"/>
    <lineage>
        <taxon>unclassified sequences</taxon>
        <taxon>metagenomes</taxon>
        <taxon>ecological metagenomes</taxon>
    </lineage>
</organism>
<dbReference type="AlphaFoldDB" id="A0A381S3G5"/>
<dbReference type="PROSITE" id="PS51464">
    <property type="entry name" value="SIS"/>
    <property type="match status" value="1"/>
</dbReference>
<feature type="compositionally biased region" description="Polar residues" evidence="3">
    <location>
        <begin position="10"/>
        <end position="21"/>
    </location>
</feature>
<dbReference type="Gene3D" id="3.40.50.10490">
    <property type="entry name" value="Glucose-6-phosphate isomerase like protein, domain 1"/>
    <property type="match status" value="1"/>
</dbReference>
<dbReference type="CDD" id="cd05007">
    <property type="entry name" value="SIS_Etherase"/>
    <property type="match status" value="1"/>
</dbReference>
<dbReference type="EMBL" id="UINC01002623">
    <property type="protein sequence ID" value="SUZ98636.1"/>
    <property type="molecule type" value="Genomic_DNA"/>
</dbReference>
<evidence type="ECO:0000259" key="4">
    <source>
        <dbReference type="PROSITE" id="PS51464"/>
    </source>
</evidence>
<keyword evidence="1" id="KW-0456">Lyase</keyword>
<dbReference type="HAMAP" id="MF_00068">
    <property type="entry name" value="MurQ"/>
    <property type="match status" value="1"/>
</dbReference>
<dbReference type="NCBIfam" id="TIGR00274">
    <property type="entry name" value="N-acetylmuramic acid 6-phosphate etherase"/>
    <property type="match status" value="1"/>
</dbReference>
<evidence type="ECO:0000256" key="1">
    <source>
        <dbReference type="ARBA" id="ARBA00023239"/>
    </source>
</evidence>
<dbReference type="PANTHER" id="PTHR10088:SF4">
    <property type="entry name" value="GLUCOKINASE REGULATORY PROTEIN"/>
    <property type="match status" value="1"/>
</dbReference>
<name>A0A381S3G5_9ZZZZ</name>
<dbReference type="GO" id="GO:0016803">
    <property type="term" value="F:ether hydrolase activity"/>
    <property type="evidence" value="ECO:0007669"/>
    <property type="project" value="TreeGrafter"/>
</dbReference>
<dbReference type="Gene3D" id="1.10.8.1080">
    <property type="match status" value="1"/>
</dbReference>
<feature type="region of interest" description="Disordered" evidence="3">
    <location>
        <begin position="1"/>
        <end position="21"/>
    </location>
</feature>
<dbReference type="InterPro" id="IPR040190">
    <property type="entry name" value="MURQ/GCKR"/>
</dbReference>
<keyword evidence="2" id="KW-0119">Carbohydrate metabolism</keyword>
<dbReference type="SUPFAM" id="SSF53697">
    <property type="entry name" value="SIS domain"/>
    <property type="match status" value="1"/>
</dbReference>
<dbReference type="InterPro" id="IPR001347">
    <property type="entry name" value="SIS_dom"/>
</dbReference>
<dbReference type="InterPro" id="IPR005488">
    <property type="entry name" value="Etherase_MurQ"/>
</dbReference>
<dbReference type="GO" id="GO:0016835">
    <property type="term" value="F:carbon-oxygen lyase activity"/>
    <property type="evidence" value="ECO:0007669"/>
    <property type="project" value="InterPro"/>
</dbReference>
<sequence>MKSRGELKTEQQNPQSSQIDSMSINDILKTINREDQNIAIAVQATIRDIEKTVGLTVNSIQKGGRVFYVGAGTSGRLGVLDASEIPPTFSAPKGLFIGVIAGGENALRNSVEGAEDRPEEAIIDLEQYELNENDTLVGISCSGAANYVVSALDHAKANGAKTVYLVTNPNPFKITEVDVIINAVTGPEVVTGSTRMKAGTATKLILNMISTATMIKLGKVYGNLMVDLMAVNDKLVDRGTRIIEQLTDLDYDGAQLKLFEAEKSVKTAIVMEKLNCTLNEAREKLDNAGGFLRNLID</sequence>
<evidence type="ECO:0000313" key="5">
    <source>
        <dbReference type="EMBL" id="SUZ98636.1"/>
    </source>
</evidence>
<gene>
    <name evidence="5" type="ORF">METZ01_LOCUS51490</name>
</gene>
<dbReference type="PROSITE" id="PS01272">
    <property type="entry name" value="GCKR"/>
    <property type="match status" value="1"/>
</dbReference>
<dbReference type="GO" id="GO:0097367">
    <property type="term" value="F:carbohydrate derivative binding"/>
    <property type="evidence" value="ECO:0007669"/>
    <property type="project" value="InterPro"/>
</dbReference>
<evidence type="ECO:0000256" key="2">
    <source>
        <dbReference type="ARBA" id="ARBA00023277"/>
    </source>
</evidence>